<dbReference type="Gene3D" id="1.25.40.20">
    <property type="entry name" value="Ankyrin repeat-containing domain"/>
    <property type="match status" value="1"/>
</dbReference>
<protein>
    <submittedName>
        <fullName evidence="1">Uncharacterized protein</fullName>
    </submittedName>
</protein>
<sequence>MLKYLLSRGCPPDVEDIAGHTALSHTTMGSVSFPELAHLLLEVGADVNHRDRCGCTPIMNAFQTNQIATIDILMEFKADLDVANADGTGRYHLTNLFRFMRAAGRTCCKQMAEEESRRGSTDGRQSAHWPAHKQLCSPFTVSNTVVLKPYCSDNAMTMPLTSFLRRTMDIPTHVPKSSEPKHLVIKVHIPYTDHGGPASTGPLLVSHKVIRNQWVGGAKAYFAAELKGADELVVKVSEVLATQPF</sequence>
<gene>
    <name evidence="1" type="ORF">PILCRDRAFT_86645</name>
</gene>
<dbReference type="SUPFAM" id="SSF48403">
    <property type="entry name" value="Ankyrin repeat"/>
    <property type="match status" value="1"/>
</dbReference>
<dbReference type="InterPro" id="IPR002110">
    <property type="entry name" value="Ankyrin_rpt"/>
</dbReference>
<accession>A0A0C3G200</accession>
<dbReference type="Proteomes" id="UP000054166">
    <property type="component" value="Unassembled WGS sequence"/>
</dbReference>
<dbReference type="OrthoDB" id="194358at2759"/>
<proteinExistence type="predicted"/>
<dbReference type="EMBL" id="KN832983">
    <property type="protein sequence ID" value="KIM85894.1"/>
    <property type="molecule type" value="Genomic_DNA"/>
</dbReference>
<dbReference type="AlphaFoldDB" id="A0A0C3G200"/>
<dbReference type="STRING" id="765440.A0A0C3G200"/>
<dbReference type="InParanoid" id="A0A0C3G200"/>
<organism evidence="1 2">
    <name type="scientific">Piloderma croceum (strain F 1598)</name>
    <dbReference type="NCBI Taxonomy" id="765440"/>
    <lineage>
        <taxon>Eukaryota</taxon>
        <taxon>Fungi</taxon>
        <taxon>Dikarya</taxon>
        <taxon>Basidiomycota</taxon>
        <taxon>Agaricomycotina</taxon>
        <taxon>Agaricomycetes</taxon>
        <taxon>Agaricomycetidae</taxon>
        <taxon>Atheliales</taxon>
        <taxon>Atheliaceae</taxon>
        <taxon>Piloderma</taxon>
    </lineage>
</organism>
<reference evidence="1 2" key="1">
    <citation type="submission" date="2014-04" db="EMBL/GenBank/DDBJ databases">
        <authorList>
            <consortium name="DOE Joint Genome Institute"/>
            <person name="Kuo A."/>
            <person name="Tarkka M."/>
            <person name="Buscot F."/>
            <person name="Kohler A."/>
            <person name="Nagy L.G."/>
            <person name="Floudas D."/>
            <person name="Copeland A."/>
            <person name="Barry K.W."/>
            <person name="Cichocki N."/>
            <person name="Veneault-Fourrey C."/>
            <person name="LaButti K."/>
            <person name="Lindquist E.A."/>
            <person name="Lipzen A."/>
            <person name="Lundell T."/>
            <person name="Morin E."/>
            <person name="Murat C."/>
            <person name="Sun H."/>
            <person name="Tunlid A."/>
            <person name="Henrissat B."/>
            <person name="Grigoriev I.V."/>
            <person name="Hibbett D.S."/>
            <person name="Martin F."/>
            <person name="Nordberg H.P."/>
            <person name="Cantor M.N."/>
            <person name="Hua S.X."/>
        </authorList>
    </citation>
    <scope>NUCLEOTIDE SEQUENCE [LARGE SCALE GENOMIC DNA]</scope>
    <source>
        <strain evidence="1 2">F 1598</strain>
    </source>
</reference>
<dbReference type="Pfam" id="PF12796">
    <property type="entry name" value="Ank_2"/>
    <property type="match status" value="1"/>
</dbReference>
<name>A0A0C3G200_PILCF</name>
<dbReference type="InterPro" id="IPR036770">
    <property type="entry name" value="Ankyrin_rpt-contain_sf"/>
</dbReference>
<evidence type="ECO:0000313" key="2">
    <source>
        <dbReference type="Proteomes" id="UP000054166"/>
    </source>
</evidence>
<dbReference type="HOGENOM" id="CLU_053726_0_0_1"/>
<evidence type="ECO:0000313" key="1">
    <source>
        <dbReference type="EMBL" id="KIM85894.1"/>
    </source>
</evidence>
<keyword evidence="2" id="KW-1185">Reference proteome</keyword>
<dbReference type="SMART" id="SM00248">
    <property type="entry name" value="ANK"/>
    <property type="match status" value="2"/>
</dbReference>
<reference evidence="2" key="2">
    <citation type="submission" date="2015-01" db="EMBL/GenBank/DDBJ databases">
        <title>Evolutionary Origins and Diversification of the Mycorrhizal Mutualists.</title>
        <authorList>
            <consortium name="DOE Joint Genome Institute"/>
            <consortium name="Mycorrhizal Genomics Consortium"/>
            <person name="Kohler A."/>
            <person name="Kuo A."/>
            <person name="Nagy L.G."/>
            <person name="Floudas D."/>
            <person name="Copeland A."/>
            <person name="Barry K.W."/>
            <person name="Cichocki N."/>
            <person name="Veneault-Fourrey C."/>
            <person name="LaButti K."/>
            <person name="Lindquist E.A."/>
            <person name="Lipzen A."/>
            <person name="Lundell T."/>
            <person name="Morin E."/>
            <person name="Murat C."/>
            <person name="Riley R."/>
            <person name="Ohm R."/>
            <person name="Sun H."/>
            <person name="Tunlid A."/>
            <person name="Henrissat B."/>
            <person name="Grigoriev I.V."/>
            <person name="Hibbett D.S."/>
            <person name="Martin F."/>
        </authorList>
    </citation>
    <scope>NUCLEOTIDE SEQUENCE [LARGE SCALE GENOMIC DNA]</scope>
    <source>
        <strain evidence="2">F 1598</strain>
    </source>
</reference>